<evidence type="ECO:0000256" key="4">
    <source>
        <dbReference type="ARBA" id="ARBA00020824"/>
    </source>
</evidence>
<dbReference type="GO" id="GO:0006644">
    <property type="term" value="P:phospholipid metabolic process"/>
    <property type="evidence" value="ECO:0007669"/>
    <property type="project" value="EnsemblFungi"/>
</dbReference>
<feature type="signal peptide" evidence="12">
    <location>
        <begin position="1"/>
        <end position="21"/>
    </location>
</feature>
<evidence type="ECO:0000313" key="15">
    <source>
        <dbReference type="Proteomes" id="UP000005666"/>
    </source>
</evidence>
<dbReference type="GO" id="GO:0072546">
    <property type="term" value="C:EMC complex"/>
    <property type="evidence" value="ECO:0007669"/>
    <property type="project" value="EnsemblFungi"/>
</dbReference>
<dbReference type="SUPFAM" id="SSF50998">
    <property type="entry name" value="Quinoprotein alcohol dehydrogenase-like"/>
    <property type="match status" value="1"/>
</dbReference>
<proteinExistence type="inferred from homology"/>
<evidence type="ECO:0000256" key="6">
    <source>
        <dbReference type="ARBA" id="ARBA00022729"/>
    </source>
</evidence>
<keyword evidence="5 11" id="KW-0812">Transmembrane</keyword>
<keyword evidence="15" id="KW-1185">Reference proteome</keyword>
<dbReference type="STRING" id="1071381.G8BU92"/>
<dbReference type="GeneID" id="11531210"/>
<comment type="subunit">
    <text evidence="3">Component of the ER membrane protein complex (EMC).</text>
</comment>
<dbReference type="HOGENOM" id="CLU_005034_3_0_1"/>
<evidence type="ECO:0000313" key="14">
    <source>
        <dbReference type="EMBL" id="CCE63470.1"/>
    </source>
</evidence>
<evidence type="ECO:0000259" key="13">
    <source>
        <dbReference type="Pfam" id="PF07774"/>
    </source>
</evidence>
<keyword evidence="9 11" id="KW-0472">Membrane</keyword>
<dbReference type="AlphaFoldDB" id="G8BU92"/>
<dbReference type="PANTHER" id="PTHR21573">
    <property type="entry name" value="ER MEMBRANE PROTEIN COMPLEX SUBUNIT 1"/>
    <property type="match status" value="1"/>
</dbReference>
<dbReference type="GO" id="GO:0032977">
    <property type="term" value="F:membrane insertase activity"/>
    <property type="evidence" value="ECO:0007669"/>
    <property type="project" value="EnsemblFungi"/>
</dbReference>
<organism evidence="14 15">
    <name type="scientific">Tetrapisispora phaffii (strain ATCC 24235 / CBS 4417 / NBRC 1672 / NRRL Y-8282 / UCD 70-5)</name>
    <name type="common">Yeast</name>
    <name type="synonym">Fabospora phaffii</name>
    <dbReference type="NCBI Taxonomy" id="1071381"/>
    <lineage>
        <taxon>Eukaryota</taxon>
        <taxon>Fungi</taxon>
        <taxon>Dikarya</taxon>
        <taxon>Ascomycota</taxon>
        <taxon>Saccharomycotina</taxon>
        <taxon>Saccharomycetes</taxon>
        <taxon>Saccharomycetales</taxon>
        <taxon>Saccharomycetaceae</taxon>
        <taxon>Tetrapisispora</taxon>
    </lineage>
</organism>
<evidence type="ECO:0000256" key="11">
    <source>
        <dbReference type="SAM" id="Phobius"/>
    </source>
</evidence>
<name>G8BU92_TETPH</name>
<dbReference type="InterPro" id="IPR011678">
    <property type="entry name" value="EMC1_C"/>
</dbReference>
<evidence type="ECO:0000256" key="1">
    <source>
        <dbReference type="ARBA" id="ARBA00004115"/>
    </source>
</evidence>
<evidence type="ECO:0000256" key="7">
    <source>
        <dbReference type="ARBA" id="ARBA00022824"/>
    </source>
</evidence>
<dbReference type="KEGG" id="tpf:TPHA_0E03810"/>
<dbReference type="GO" id="GO:0034975">
    <property type="term" value="P:protein folding in endoplasmic reticulum"/>
    <property type="evidence" value="ECO:0007669"/>
    <property type="project" value="TreeGrafter"/>
</dbReference>
<dbReference type="OrthoDB" id="28092at2759"/>
<dbReference type="OMA" id="PIPEQKL"/>
<dbReference type="eggNOG" id="KOG2103">
    <property type="taxonomic scope" value="Eukaryota"/>
</dbReference>
<gene>
    <name evidence="14" type="primary">TPHA0E03810</name>
    <name evidence="14" type="ordered locus">TPHA_0E03810</name>
</gene>
<protein>
    <recommendedName>
        <fullName evidence="4">ER membrane protein complex subunit 1</fullName>
    </recommendedName>
</protein>
<evidence type="ECO:0000256" key="9">
    <source>
        <dbReference type="ARBA" id="ARBA00023136"/>
    </source>
</evidence>
<evidence type="ECO:0000256" key="12">
    <source>
        <dbReference type="SAM" id="SignalP"/>
    </source>
</evidence>
<comment type="subcellular location">
    <subcellularLocation>
        <location evidence="1">Endoplasmic reticulum membrane</location>
        <topology evidence="1">Single-pass type I membrane protein</topology>
    </subcellularLocation>
</comment>
<keyword evidence="6 12" id="KW-0732">Signal</keyword>
<dbReference type="Pfam" id="PF07774">
    <property type="entry name" value="EMC1_C"/>
    <property type="match status" value="1"/>
</dbReference>
<evidence type="ECO:0000256" key="10">
    <source>
        <dbReference type="ARBA" id="ARBA00023180"/>
    </source>
</evidence>
<dbReference type="InterPro" id="IPR011047">
    <property type="entry name" value="Quinoprotein_ADH-like_sf"/>
</dbReference>
<comment type="similarity">
    <text evidence="2">Belongs to the EMC1 family.</text>
</comment>
<dbReference type="InterPro" id="IPR015943">
    <property type="entry name" value="WD40/YVTN_repeat-like_dom_sf"/>
</dbReference>
<evidence type="ECO:0000256" key="5">
    <source>
        <dbReference type="ARBA" id="ARBA00022692"/>
    </source>
</evidence>
<evidence type="ECO:0000256" key="2">
    <source>
        <dbReference type="ARBA" id="ARBA00007904"/>
    </source>
</evidence>
<dbReference type="InterPro" id="IPR026895">
    <property type="entry name" value="EMC1"/>
</dbReference>
<dbReference type="GO" id="GO:0015914">
    <property type="term" value="P:phospholipid transport"/>
    <property type="evidence" value="ECO:0007669"/>
    <property type="project" value="EnsemblFungi"/>
</dbReference>
<keyword evidence="10" id="KW-0325">Glycoprotein</keyword>
<evidence type="ECO:0000256" key="3">
    <source>
        <dbReference type="ARBA" id="ARBA00011276"/>
    </source>
</evidence>
<keyword evidence="7" id="KW-0256">Endoplasmic reticulum</keyword>
<dbReference type="Proteomes" id="UP000005666">
    <property type="component" value="Chromosome 5"/>
</dbReference>
<keyword evidence="8 11" id="KW-1133">Transmembrane helix</keyword>
<feature type="transmembrane region" description="Helical" evidence="11">
    <location>
        <begin position="712"/>
        <end position="730"/>
    </location>
</feature>
<sequence length="743" mass="84738">MSMKLFVSSVLVLINAICVQCVYMDEAYLTDWHLANIGEYRCVFDSQKKDKLIILSEIDEGTVITYLNKTDGTPTVRQKLSSVVDDVLRYGDNDIYFKSGNDYIKFNDEAGLDYDVVTKNLTSLNSICSPNSQNIKMDKNNIRVIDTDSNLELMNVKLPNNFTSFVYATTDGIENLSVLFTTGELKYMFQNYKNGNITESWERNESLTDIVAHAYVTLPDLELLQTSDEILAEYTLSNPIFAYLHRIKNNINRIISFIRMNRLSPGTILTNILFSDTVDGSETIKTKQNFKFGFSKLLIVGTKRGQISALDILNGKPLWNLHPLDKKIVSIEWNSSSKEFIVVYETGQYFAYKLTDFYAPIQSFNGSLKSQVRSINLLDDSSTLYVNYKSGDKEIVSLSKSDDLLQNKVIFITDHNERGLSGHMQNSTDKIMNTWKIDIPKNEKLVAYAKRIDEPIANIGVVTGNRTVLYKYLYPNLVSYAVVDKETKSLYIDIVDSVTGSVLYTQKHDDSVNDKLPINMVFGEHWIVYSYFSSNPIPEQKLVVIELYDSLSLDVRVSDPNKTYNPLDGIYKPKVITKSYFFPEIIKSLQLSKTKFNIASKAILIETQDGQMSYIPKYIVGARRKEEKLMTDDDKKEFMAAPYNSNIPSNDHFVITHSRQLLMGNESIISSVATNLESTSIVCNLGHDIFCTKIYPSSQFDIMNPTFEKGKLLLTIVIMSLVLFFIRPRMTIKQLKTKWMVRD</sequence>
<dbReference type="Gene3D" id="2.130.10.10">
    <property type="entry name" value="YVTN repeat-like/Quinoprotein amine dehydrogenase"/>
    <property type="match status" value="1"/>
</dbReference>
<evidence type="ECO:0000256" key="8">
    <source>
        <dbReference type="ARBA" id="ARBA00022989"/>
    </source>
</evidence>
<dbReference type="PANTHER" id="PTHR21573:SF0">
    <property type="entry name" value="ER MEMBRANE PROTEIN COMPLEX SUBUNIT 1"/>
    <property type="match status" value="1"/>
</dbReference>
<dbReference type="EMBL" id="HE612860">
    <property type="protein sequence ID" value="CCE63470.1"/>
    <property type="molecule type" value="Genomic_DNA"/>
</dbReference>
<reference evidence="14 15" key="1">
    <citation type="journal article" date="2011" name="Proc. Natl. Acad. Sci. U.S.A.">
        <title>Evolutionary erosion of yeast sex chromosomes by mating-type switching accidents.</title>
        <authorList>
            <person name="Gordon J.L."/>
            <person name="Armisen D."/>
            <person name="Proux-Wera E."/>
            <person name="Oheigeartaigh S.S."/>
            <person name="Byrne K.P."/>
            <person name="Wolfe K.H."/>
        </authorList>
    </citation>
    <scope>NUCLEOTIDE SEQUENCE [LARGE SCALE GENOMIC DNA]</scope>
    <source>
        <strain evidence="15">ATCC 24235 / CBS 4417 / NBRC 1672 / NRRL Y-8282 / UCD 70-5</strain>
    </source>
</reference>
<dbReference type="RefSeq" id="XP_003685904.1">
    <property type="nucleotide sequence ID" value="XM_003685856.1"/>
</dbReference>
<feature type="domain" description="ER membrane protein complex subunit 1 C-terminal" evidence="13">
    <location>
        <begin position="524"/>
        <end position="739"/>
    </location>
</feature>
<dbReference type="GO" id="GO:0045050">
    <property type="term" value="P:protein insertion into ER membrane by stop-transfer membrane-anchor sequence"/>
    <property type="evidence" value="ECO:0007669"/>
    <property type="project" value="EnsemblFungi"/>
</dbReference>
<accession>G8BU92</accession>
<feature type="chain" id="PRO_5003508702" description="ER membrane protein complex subunit 1" evidence="12">
    <location>
        <begin position="22"/>
        <end position="743"/>
    </location>
</feature>